<dbReference type="AlphaFoldDB" id="A0A382VVA5"/>
<feature type="non-terminal residue" evidence="1">
    <location>
        <position position="1"/>
    </location>
</feature>
<protein>
    <recommendedName>
        <fullName evidence="2">Fe2OG dioxygenase domain-containing protein</fullName>
    </recommendedName>
</protein>
<dbReference type="EMBL" id="UINC01154512">
    <property type="protein sequence ID" value="SVD49841.1"/>
    <property type="molecule type" value="Genomic_DNA"/>
</dbReference>
<evidence type="ECO:0000313" key="1">
    <source>
        <dbReference type="EMBL" id="SVD49841.1"/>
    </source>
</evidence>
<sequence length="218" mass="25388">VVDPVYLNEMKQNVIKWGNNREPEYQPMEEGARDFHQYIKEDGASLEYNINPVRHSYFFFRWNEDPVGAFKYGNHIWGLIKLLGGFEYDEFIFNTPKDGVVDRAQIAHYPSGVGKIPIHTDPYHNQKAILGIYLSKYGEDFEDGGIYFLDKKDKIILLEPEIERGDAVIAYPTVLHGVSTIDEHKKPNWHEDPRGRWFLGLYTNDSNENKNRITSHRA</sequence>
<proteinExistence type="predicted"/>
<name>A0A382VVA5_9ZZZZ</name>
<organism evidence="1">
    <name type="scientific">marine metagenome</name>
    <dbReference type="NCBI Taxonomy" id="408172"/>
    <lineage>
        <taxon>unclassified sequences</taxon>
        <taxon>metagenomes</taxon>
        <taxon>ecological metagenomes</taxon>
    </lineage>
</organism>
<gene>
    <name evidence="1" type="ORF">METZ01_LOCUS402695</name>
</gene>
<accession>A0A382VVA5</accession>
<reference evidence="1" key="1">
    <citation type="submission" date="2018-05" db="EMBL/GenBank/DDBJ databases">
        <authorList>
            <person name="Lanie J.A."/>
            <person name="Ng W.-L."/>
            <person name="Kazmierczak K.M."/>
            <person name="Andrzejewski T.M."/>
            <person name="Davidsen T.M."/>
            <person name="Wayne K.J."/>
            <person name="Tettelin H."/>
            <person name="Glass J.I."/>
            <person name="Rusch D."/>
            <person name="Podicherti R."/>
            <person name="Tsui H.-C.T."/>
            <person name="Winkler M.E."/>
        </authorList>
    </citation>
    <scope>NUCLEOTIDE SEQUENCE</scope>
</reference>
<evidence type="ECO:0008006" key="2">
    <source>
        <dbReference type="Google" id="ProtNLM"/>
    </source>
</evidence>